<protein>
    <recommendedName>
        <fullName evidence="2">Co-chaperone DjlA N-terminal domain-containing protein</fullName>
    </recommendedName>
</protein>
<organism evidence="1">
    <name type="scientific">Methylobacterium bullatum</name>
    <dbReference type="NCBI Taxonomy" id="570505"/>
    <lineage>
        <taxon>Bacteria</taxon>
        <taxon>Pseudomonadati</taxon>
        <taxon>Pseudomonadota</taxon>
        <taxon>Alphaproteobacteria</taxon>
        <taxon>Hyphomicrobiales</taxon>
        <taxon>Methylobacteriaceae</taxon>
        <taxon>Methylobacterium</taxon>
    </lineage>
</organism>
<proteinExistence type="predicted"/>
<dbReference type="EMBL" id="LR743504">
    <property type="protein sequence ID" value="CAA2105688.1"/>
    <property type="molecule type" value="Genomic_DNA"/>
</dbReference>
<evidence type="ECO:0008006" key="2">
    <source>
        <dbReference type="Google" id="ProtNLM"/>
    </source>
</evidence>
<gene>
    <name evidence="1" type="ORF">MBUL_03319</name>
</gene>
<reference evidence="1" key="1">
    <citation type="submission" date="2019-12" db="EMBL/GenBank/DDBJ databases">
        <authorList>
            <person name="Cremers G."/>
        </authorList>
    </citation>
    <scope>NUCLEOTIDE SEQUENCE</scope>
    <source>
        <strain evidence="1">Mbul1</strain>
    </source>
</reference>
<name>A0A679JAL0_9HYPH</name>
<sequence>MPIIAAVFGALVAGLVYWIEYGNGMQHIDNAVRDWRGTRRRMASERQIRSAPLRSLRHPADAAGVLMEMVARLRGVPTPEQEAVITAQMRGIVEAGDDLDSRMVFVRHAAAQAPDTTLAIKVLAPVLHDALSFAERDHFADMLRTVAEVHQGPTESQERLIDEIVRAIAADR</sequence>
<evidence type="ECO:0000313" key="1">
    <source>
        <dbReference type="EMBL" id="CAA2105688.1"/>
    </source>
</evidence>
<accession>A0A679JAL0</accession>
<dbReference type="AlphaFoldDB" id="A0A679JAL0"/>